<evidence type="ECO:0000313" key="2">
    <source>
        <dbReference type="Proteomes" id="UP000594638"/>
    </source>
</evidence>
<evidence type="ECO:0000313" key="1">
    <source>
        <dbReference type="EMBL" id="CAA3008731.1"/>
    </source>
</evidence>
<dbReference type="Proteomes" id="UP000594638">
    <property type="component" value="Unassembled WGS sequence"/>
</dbReference>
<protein>
    <submittedName>
        <fullName evidence="1">Uncharacterized protein</fullName>
    </submittedName>
</protein>
<keyword evidence="2" id="KW-1185">Reference proteome</keyword>
<proteinExistence type="predicted"/>
<sequence length="179" mass="19363">MISATAHFSPASVSSKSAQSLYNIIGQKAAPTCLIPATNFGSRQFEFSNLICFGGAEKLHLYRQHGPKSSLTALSPPVAVVLDSSQQLQVLYIYVCISLAAGETIKDSEADKAPSVKREKSGPEPMIVPIIIKMADFDHKGLTVVNISATTFPQTLDWLNNYLLHWADGGKLDCVLIID</sequence>
<dbReference type="AlphaFoldDB" id="A0A8S0TS92"/>
<gene>
    <name evidence="1" type="ORF">OLEA9_A062478</name>
</gene>
<organism evidence="1 2">
    <name type="scientific">Olea europaea subsp. europaea</name>
    <dbReference type="NCBI Taxonomy" id="158383"/>
    <lineage>
        <taxon>Eukaryota</taxon>
        <taxon>Viridiplantae</taxon>
        <taxon>Streptophyta</taxon>
        <taxon>Embryophyta</taxon>
        <taxon>Tracheophyta</taxon>
        <taxon>Spermatophyta</taxon>
        <taxon>Magnoliopsida</taxon>
        <taxon>eudicotyledons</taxon>
        <taxon>Gunneridae</taxon>
        <taxon>Pentapetalae</taxon>
        <taxon>asterids</taxon>
        <taxon>lamiids</taxon>
        <taxon>Lamiales</taxon>
        <taxon>Oleaceae</taxon>
        <taxon>Oleeae</taxon>
        <taxon>Olea</taxon>
    </lineage>
</organism>
<name>A0A8S0TS92_OLEEU</name>
<dbReference type="EMBL" id="CACTIH010007304">
    <property type="protein sequence ID" value="CAA3008731.1"/>
    <property type="molecule type" value="Genomic_DNA"/>
</dbReference>
<dbReference type="Gramene" id="OE9A062478T1">
    <property type="protein sequence ID" value="OE9A062478C1"/>
    <property type="gene ID" value="OE9A062478"/>
</dbReference>
<reference evidence="1 2" key="1">
    <citation type="submission" date="2019-12" db="EMBL/GenBank/DDBJ databases">
        <authorList>
            <person name="Alioto T."/>
            <person name="Alioto T."/>
            <person name="Gomez Garrido J."/>
        </authorList>
    </citation>
    <scope>NUCLEOTIDE SEQUENCE [LARGE SCALE GENOMIC DNA]</scope>
</reference>
<comment type="caution">
    <text evidence="1">The sequence shown here is derived from an EMBL/GenBank/DDBJ whole genome shotgun (WGS) entry which is preliminary data.</text>
</comment>
<dbReference type="OrthoDB" id="271259at2759"/>
<accession>A0A8S0TS92</accession>